<organism evidence="8 9">
    <name type="scientific">Saccharothrix saharensis</name>
    <dbReference type="NCBI Taxonomy" id="571190"/>
    <lineage>
        <taxon>Bacteria</taxon>
        <taxon>Bacillati</taxon>
        <taxon>Actinomycetota</taxon>
        <taxon>Actinomycetes</taxon>
        <taxon>Pseudonocardiales</taxon>
        <taxon>Pseudonocardiaceae</taxon>
        <taxon>Saccharothrix</taxon>
    </lineage>
</organism>
<dbReference type="InterPro" id="IPR019931">
    <property type="entry name" value="LPXTG_anchor"/>
</dbReference>
<feature type="transmembrane region" description="Helical" evidence="6">
    <location>
        <begin position="359"/>
        <end position="376"/>
    </location>
</feature>
<keyword evidence="2" id="KW-0964">Secreted</keyword>
<dbReference type="Pfam" id="PF20611">
    <property type="entry name" value="DUF6801"/>
    <property type="match status" value="1"/>
</dbReference>
<keyword evidence="4" id="KW-0572">Peptidoglycan-anchor</keyword>
<dbReference type="InterPro" id="IPR046542">
    <property type="entry name" value="DUF6801"/>
</dbReference>
<evidence type="ECO:0000313" key="8">
    <source>
        <dbReference type="EMBL" id="TQM84710.1"/>
    </source>
</evidence>
<evidence type="ECO:0000256" key="4">
    <source>
        <dbReference type="ARBA" id="ARBA00023088"/>
    </source>
</evidence>
<keyword evidence="6" id="KW-1133">Transmembrane helix</keyword>
<keyword evidence="3" id="KW-0732">Signal</keyword>
<feature type="region of interest" description="Disordered" evidence="5">
    <location>
        <begin position="198"/>
        <end position="345"/>
    </location>
</feature>
<name>A0A543JPE8_9PSEU</name>
<evidence type="ECO:0000256" key="1">
    <source>
        <dbReference type="ARBA" id="ARBA00022512"/>
    </source>
</evidence>
<dbReference type="AlphaFoldDB" id="A0A543JPE8"/>
<sequence>MRLRHRVAALGVTAAVVGASALWGAGVGSAATARLTLVYNCPFPLIGAQDMSVEIVVEDLPDTAVVGEPVPEARVTATATVPELATQGLRLVGAETVEGTATAQTVVDNAGLVLDIVPDLTVAKTPVPESGAFDTVATGTTPSLSFPFAGTTTIDVGDFVTTLTPRTADGSETGLGTFTSPCTLKPGQSTRLYEFTVQSEGTTTTTTTTTTTEPTTTTTTTEPTTTTTDSTTTTTDPTTTTTTTTTEPTTTTTDSTTTDPTTTTTTSPTTTTTTTTRPTTTTTTTTTTQPTTSTTTTTTTRSTTTTVPTSTTTSAATSTTASTTSSTTTTTTTSQTAVPVTPPDKNGLAYTGSSIKGPLVLGGALLALGAGVLLRLRRTRHRS</sequence>
<keyword evidence="6" id="KW-0472">Membrane</keyword>
<evidence type="ECO:0000313" key="9">
    <source>
        <dbReference type="Proteomes" id="UP000316628"/>
    </source>
</evidence>
<feature type="compositionally biased region" description="Low complexity" evidence="5">
    <location>
        <begin position="202"/>
        <end position="339"/>
    </location>
</feature>
<gene>
    <name evidence="8" type="ORF">FHX81_7166</name>
</gene>
<evidence type="ECO:0000259" key="7">
    <source>
        <dbReference type="PROSITE" id="PS50847"/>
    </source>
</evidence>
<protein>
    <recommendedName>
        <fullName evidence="7">Gram-positive cocci surface proteins LPxTG domain-containing protein</fullName>
    </recommendedName>
</protein>
<dbReference type="Proteomes" id="UP000316628">
    <property type="component" value="Unassembled WGS sequence"/>
</dbReference>
<evidence type="ECO:0000256" key="2">
    <source>
        <dbReference type="ARBA" id="ARBA00022525"/>
    </source>
</evidence>
<dbReference type="EMBL" id="VFPP01000001">
    <property type="protein sequence ID" value="TQM84710.1"/>
    <property type="molecule type" value="Genomic_DNA"/>
</dbReference>
<proteinExistence type="predicted"/>
<keyword evidence="1" id="KW-0134">Cell wall</keyword>
<dbReference type="RefSeq" id="WP_211363649.1">
    <property type="nucleotide sequence ID" value="NZ_VFPP01000001.1"/>
</dbReference>
<evidence type="ECO:0000256" key="3">
    <source>
        <dbReference type="ARBA" id="ARBA00022729"/>
    </source>
</evidence>
<keyword evidence="9" id="KW-1185">Reference proteome</keyword>
<dbReference type="PROSITE" id="PS50847">
    <property type="entry name" value="GRAM_POS_ANCHORING"/>
    <property type="match status" value="1"/>
</dbReference>
<accession>A0A543JPE8</accession>
<feature type="domain" description="Gram-positive cocci surface proteins LPxTG" evidence="7">
    <location>
        <begin position="348"/>
        <end position="383"/>
    </location>
</feature>
<keyword evidence="6" id="KW-0812">Transmembrane</keyword>
<reference evidence="8 9" key="1">
    <citation type="submission" date="2019-06" db="EMBL/GenBank/DDBJ databases">
        <title>Sequencing the genomes of 1000 actinobacteria strains.</title>
        <authorList>
            <person name="Klenk H.-P."/>
        </authorList>
    </citation>
    <scope>NUCLEOTIDE SEQUENCE [LARGE SCALE GENOMIC DNA]</scope>
    <source>
        <strain evidence="8 9">DSM 45456</strain>
    </source>
</reference>
<comment type="caution">
    <text evidence="8">The sequence shown here is derived from an EMBL/GenBank/DDBJ whole genome shotgun (WGS) entry which is preliminary data.</text>
</comment>
<evidence type="ECO:0000256" key="5">
    <source>
        <dbReference type="SAM" id="MobiDB-lite"/>
    </source>
</evidence>
<evidence type="ECO:0000256" key="6">
    <source>
        <dbReference type="SAM" id="Phobius"/>
    </source>
</evidence>